<dbReference type="RefSeq" id="WP_012257282.1">
    <property type="nucleotide sequence ID" value="NC_010175.1"/>
</dbReference>
<reference evidence="3" key="1">
    <citation type="journal article" date="2011" name="BMC Genomics">
        <title>Complete genome sequence of the filamentous anoxygenic phototrophic bacterium Chloroflexus aurantiacus.</title>
        <authorList>
            <person name="Tang K.H."/>
            <person name="Barry K."/>
            <person name="Chertkov O."/>
            <person name="Dalin E."/>
            <person name="Han C.S."/>
            <person name="Hauser L.J."/>
            <person name="Honchak B.M."/>
            <person name="Karbach L.E."/>
            <person name="Land M.L."/>
            <person name="Lapidus A."/>
            <person name="Larimer F.W."/>
            <person name="Mikhailova N."/>
            <person name="Pitluck S."/>
            <person name="Pierson B.K."/>
            <person name="Blankenship R.E."/>
        </authorList>
    </citation>
    <scope>NUCLEOTIDE SEQUENCE [LARGE SCALE GENOMIC DNA]</scope>
    <source>
        <strain evidence="3">ATCC 29366 / DSM 635 / J-10-fl</strain>
    </source>
</reference>
<protein>
    <submittedName>
        <fullName evidence="2">Peptidase domain protein</fullName>
    </submittedName>
</protein>
<proteinExistence type="predicted"/>
<dbReference type="HOGENOM" id="CLU_272949_0_0_0"/>
<organism evidence="2 3">
    <name type="scientific">Chloroflexus aurantiacus (strain ATCC 29366 / DSM 635 / J-10-fl)</name>
    <dbReference type="NCBI Taxonomy" id="324602"/>
    <lineage>
        <taxon>Bacteria</taxon>
        <taxon>Bacillati</taxon>
        <taxon>Chloroflexota</taxon>
        <taxon>Chloroflexia</taxon>
        <taxon>Chloroflexales</taxon>
        <taxon>Chloroflexineae</taxon>
        <taxon>Chloroflexaceae</taxon>
        <taxon>Chloroflexus</taxon>
    </lineage>
</organism>
<gene>
    <name evidence="2" type="ordered locus">Caur_1398</name>
</gene>
<dbReference type="Proteomes" id="UP000002008">
    <property type="component" value="Chromosome"/>
</dbReference>
<dbReference type="STRING" id="324602.Caur_1398"/>
<keyword evidence="3" id="KW-1185">Reference proteome</keyword>
<feature type="signal peptide" evidence="1">
    <location>
        <begin position="1"/>
        <end position="29"/>
    </location>
</feature>
<name>A9WA67_CHLAA</name>
<dbReference type="EnsemblBacteria" id="ABY34626">
    <property type="protein sequence ID" value="ABY34626"/>
    <property type="gene ID" value="Caur_1398"/>
</dbReference>
<dbReference type="Gene3D" id="2.60.120.380">
    <property type="match status" value="1"/>
</dbReference>
<feature type="chain" id="PRO_5002743858" evidence="1">
    <location>
        <begin position="30"/>
        <end position="1181"/>
    </location>
</feature>
<dbReference type="PATRIC" id="fig|324602.8.peg.1594"/>
<keyword evidence="1" id="KW-0732">Signal</keyword>
<dbReference type="AlphaFoldDB" id="A9WA67"/>
<accession>A9WA67</accession>
<dbReference type="EMBL" id="CP000909">
    <property type="protein sequence ID" value="ABY34626.1"/>
    <property type="molecule type" value="Genomic_DNA"/>
</dbReference>
<evidence type="ECO:0000313" key="3">
    <source>
        <dbReference type="Proteomes" id="UP000002008"/>
    </source>
</evidence>
<dbReference type="eggNOG" id="COG1572">
    <property type="taxonomic scope" value="Bacteria"/>
</dbReference>
<sequence length="1181" mass="128397">MQRLLFALVCFALLVAPMALDMRPQPATAASPSPVRLTEITNLPEIAEIEPNNRITPPGVSAQQIASGRTDSWRQPITGVITSSIDIDYFYFDISAPGSLVTIELTNLTADYDLVFGGGVDPATGQGGATNTFEFDAGQSGLEDVTQIGGQIASIGGQIASIGGQIASIGGQIASIGGQIASIGGQIASIGGQIASISVNPGNNDEQIEIIVWQPGRYFVAVAPSNAGETSSQPYRLTITLERSTLQSLGPAPHVQFLTDRPDPDVTTLYIINSARMQGVYPGELTAINAITTTLSSSTGYSGLTQLVWGESENALILEKGAVIDLANLEVITGTLPFSQLLNDWSQPANQSNPLYANYLAQIIDHVIEAAIAPAGNGLSRDVRVRYRMRANNDSNLGNETNQTTPYPNVRNIVLVGGDEIIPFFRLPDLTTIANEADYLDYLKTIDPNTNGASLISPNNPLGAALRNRMLLSDNPYGADRPYRFYGFPLFVPRLAVGRIVERPSEIADFLRRNAPGFGEENIYLRDDFYYPRSLSITGYDFLIDGANAISRTLQQATSISVTKRVLNNNTWNRAQFEAEWLEQPLDTPGFFSSPLEFYSDTQTLVSSLNAHFDHWQLIPAVSGSGNPNFPADRILSVGYSSGFPSAIPSSSCDFYPSICPGFFYNTLYYSVGCHSGYNVPYLAIDQSLGPRIDFYAADFAQAFNRHAGNWIGNTGYGYGTLDGVDYSERLAALLTQELVRNEVRPDPMAENGETYVGRSIGEALVNAKLRYLRTSLGLNAYDYKVLAITTLYGLPWKRIFVDNPLSAPVEDLNAELPAGDRTAPTPIAGSQLTRTITFTINYDTNYLEPTRSGQRIRLDASNFTISDTFLLASTFNVTPTVTILNNNLIGMPGLPAFTYDITALSGSDDDSERNPLVVRDIIFVGGQYNTVNNFNPTITQIVTETFEPLITTTIEPDFSAGIGFWVPDRFFGHSRTEGDNGPRDTLISTAAQFRATDGVTGTLRTYTQLVFQVLYTDPEAEDAEEALADQTPPVIERVRIAGQDVNLQSVSTLIEVFVSDPDNPTNPQVTLTGVYLADDNVTWTPLTFSQDSQNPRRWTASVPRPWPDVRLIITAIDQAGNSVMYTAKGQFTPPTYQLFLPVINRNQSALSGDDDAGGSAMGGQLYLPIVSQDAAKLVRE</sequence>
<evidence type="ECO:0000313" key="2">
    <source>
        <dbReference type="EMBL" id="ABY34626.1"/>
    </source>
</evidence>
<dbReference type="InParanoid" id="A9WA67"/>
<dbReference type="SUPFAM" id="SSF89260">
    <property type="entry name" value="Collagen-binding domain"/>
    <property type="match status" value="1"/>
</dbReference>
<dbReference type="KEGG" id="cau:Caur_1398"/>
<evidence type="ECO:0000256" key="1">
    <source>
        <dbReference type="SAM" id="SignalP"/>
    </source>
</evidence>